<dbReference type="InterPro" id="IPR009080">
    <property type="entry name" value="tRNAsynth_Ia_anticodon-bd"/>
</dbReference>
<dbReference type="InterPro" id="IPR035684">
    <property type="entry name" value="ArgRS_core"/>
</dbReference>
<evidence type="ECO:0000256" key="6">
    <source>
        <dbReference type="ARBA" id="ARBA00022741"/>
    </source>
</evidence>
<gene>
    <name evidence="11" type="primary">argS</name>
    <name evidence="15" type="ORF">A2649_03185</name>
</gene>
<feature type="short sequence motif" description="'HIGH' region" evidence="11">
    <location>
        <begin position="121"/>
        <end position="131"/>
    </location>
</feature>
<dbReference type="NCBIfam" id="TIGR00456">
    <property type="entry name" value="argS"/>
    <property type="match status" value="1"/>
</dbReference>
<dbReference type="HAMAP" id="MF_00123">
    <property type="entry name" value="Arg_tRNA_synth"/>
    <property type="match status" value="1"/>
</dbReference>
<comment type="subcellular location">
    <subcellularLocation>
        <location evidence="1 11">Cytoplasm</location>
    </subcellularLocation>
</comment>
<keyword evidence="8 11" id="KW-0648">Protein biosynthesis</keyword>
<dbReference type="Proteomes" id="UP000176893">
    <property type="component" value="Unassembled WGS sequence"/>
</dbReference>
<keyword evidence="5 11" id="KW-0436">Ligase</keyword>
<dbReference type="FunFam" id="3.40.50.620:FF:000062">
    <property type="entry name" value="Arginine--tRNA ligase"/>
    <property type="match status" value="1"/>
</dbReference>
<comment type="similarity">
    <text evidence="2 11 12">Belongs to the class-I aminoacyl-tRNA synthetase family.</text>
</comment>
<sequence length="530" mass="60082">MIKKWLRKEISDRIPGVGFDILMPSEDMLGDYSTNLAFVLAKKKGISPIEAGKDLVEELLGDKELGKKLRKIQLVPPGFINFYLSEDYLRNSLVEVVERGEKFGNSEPGKGVKINLEFVSANPTGPLTVGNARAASFGDTLGNILEKTGYQVTKEYYINDVGNQVDKLVESVKLRMKELKGEKVEFGSEMYQGEYIKEMAQEFLDKKIPEGHVRAWAINAMIDKAKNSSKKMGVEFDEWFFESKLHESGEVEAALAELESKGFVIEEDGAKWLKINNEQKAVLVKSDGSTTYLLNDIAYTKNKFGRGFTSTINIWGADHHGDVVRLKTGVAALGYDPDRLEILLHQLVSIKEDGEIQKMSKRTGRFILMDDLLSEIGKDAIRFFFLSRDLNTHMEFDIELAKKQSKENPVFYIQYAHSRLNSIFAKTTNNQQPTTNDLDLLKEKEELRLLKDLVRFPEVVEGVAENYQVHNLGQYTLNLAGDFHKFYEKHHVIQENDTELQSARLLLAQGVHTVLRICLNLMGLSIPEKM</sequence>
<dbReference type="SUPFAM" id="SSF55190">
    <property type="entry name" value="Arginyl-tRNA synthetase (ArgRS), N-terminal 'additional' domain"/>
    <property type="match status" value="1"/>
</dbReference>
<keyword evidence="9 11" id="KW-0030">Aminoacyl-tRNA synthetase</keyword>
<proteinExistence type="inferred from homology"/>
<comment type="caution">
    <text evidence="15">The sequence shown here is derived from an EMBL/GenBank/DDBJ whole genome shotgun (WGS) entry which is preliminary data.</text>
</comment>
<dbReference type="CDD" id="cd00671">
    <property type="entry name" value="ArgRS_core"/>
    <property type="match status" value="1"/>
</dbReference>
<evidence type="ECO:0000313" key="15">
    <source>
        <dbReference type="EMBL" id="OGM98269.1"/>
    </source>
</evidence>
<dbReference type="STRING" id="1802661.A2649_03185"/>
<evidence type="ECO:0000256" key="10">
    <source>
        <dbReference type="ARBA" id="ARBA00049339"/>
    </source>
</evidence>
<reference evidence="15 16" key="1">
    <citation type="journal article" date="2016" name="Nat. Commun.">
        <title>Thousands of microbial genomes shed light on interconnected biogeochemical processes in an aquifer system.</title>
        <authorList>
            <person name="Anantharaman K."/>
            <person name="Brown C.T."/>
            <person name="Hug L.A."/>
            <person name="Sharon I."/>
            <person name="Castelle C.J."/>
            <person name="Probst A.J."/>
            <person name="Thomas B.C."/>
            <person name="Singh A."/>
            <person name="Wilkins M.J."/>
            <person name="Karaoz U."/>
            <person name="Brodie E.L."/>
            <person name="Williams K.H."/>
            <person name="Hubbard S.S."/>
            <person name="Banfield J.F."/>
        </authorList>
    </citation>
    <scope>NUCLEOTIDE SEQUENCE [LARGE SCALE GENOMIC DNA]</scope>
</reference>
<dbReference type="FunFam" id="1.10.730.10:FF:000008">
    <property type="entry name" value="Arginine--tRNA ligase"/>
    <property type="match status" value="1"/>
</dbReference>
<dbReference type="Gene3D" id="3.40.50.620">
    <property type="entry name" value="HUPs"/>
    <property type="match status" value="1"/>
</dbReference>
<dbReference type="EC" id="6.1.1.19" evidence="11"/>
<dbReference type="Gene3D" id="1.10.730.10">
    <property type="entry name" value="Isoleucyl-tRNA Synthetase, Domain 1"/>
    <property type="match status" value="1"/>
</dbReference>
<dbReference type="InterPro" id="IPR036695">
    <property type="entry name" value="Arg-tRNA-synth_N_sf"/>
</dbReference>
<dbReference type="PROSITE" id="PS00178">
    <property type="entry name" value="AA_TRNA_LIGASE_I"/>
    <property type="match status" value="1"/>
</dbReference>
<evidence type="ECO:0000256" key="12">
    <source>
        <dbReference type="RuleBase" id="RU363038"/>
    </source>
</evidence>
<dbReference type="GO" id="GO:0005524">
    <property type="term" value="F:ATP binding"/>
    <property type="evidence" value="ECO:0007669"/>
    <property type="project" value="UniProtKB-UniRule"/>
</dbReference>
<dbReference type="InterPro" id="IPR001278">
    <property type="entry name" value="Arg-tRNA-ligase"/>
</dbReference>
<dbReference type="SMART" id="SM01016">
    <property type="entry name" value="Arg_tRNA_synt_N"/>
    <property type="match status" value="1"/>
</dbReference>
<feature type="domain" description="DALR anticodon binding" evidence="13">
    <location>
        <begin position="413"/>
        <end position="530"/>
    </location>
</feature>
<dbReference type="InterPro" id="IPR005148">
    <property type="entry name" value="Arg-tRNA-synth_N"/>
</dbReference>
<comment type="subunit">
    <text evidence="3 11">Monomer.</text>
</comment>
<evidence type="ECO:0000256" key="7">
    <source>
        <dbReference type="ARBA" id="ARBA00022840"/>
    </source>
</evidence>
<dbReference type="InterPro" id="IPR014729">
    <property type="entry name" value="Rossmann-like_a/b/a_fold"/>
</dbReference>
<dbReference type="Pfam" id="PF00750">
    <property type="entry name" value="tRNA-synt_1d"/>
    <property type="match status" value="1"/>
</dbReference>
<evidence type="ECO:0000256" key="4">
    <source>
        <dbReference type="ARBA" id="ARBA00022490"/>
    </source>
</evidence>
<dbReference type="SUPFAM" id="SSF47323">
    <property type="entry name" value="Anticodon-binding domain of a subclass of class I aminoacyl-tRNA synthetases"/>
    <property type="match status" value="1"/>
</dbReference>
<evidence type="ECO:0000259" key="13">
    <source>
        <dbReference type="SMART" id="SM00836"/>
    </source>
</evidence>
<dbReference type="InterPro" id="IPR008909">
    <property type="entry name" value="DALR_anticod-bd"/>
</dbReference>
<evidence type="ECO:0000259" key="14">
    <source>
        <dbReference type="SMART" id="SM01016"/>
    </source>
</evidence>
<dbReference type="GO" id="GO:0004814">
    <property type="term" value="F:arginine-tRNA ligase activity"/>
    <property type="evidence" value="ECO:0007669"/>
    <property type="project" value="UniProtKB-UniRule"/>
</dbReference>
<keyword evidence="7 11" id="KW-0067">ATP-binding</keyword>
<evidence type="ECO:0000256" key="3">
    <source>
        <dbReference type="ARBA" id="ARBA00011245"/>
    </source>
</evidence>
<evidence type="ECO:0000256" key="8">
    <source>
        <dbReference type="ARBA" id="ARBA00022917"/>
    </source>
</evidence>
<dbReference type="EMBL" id="MGJB01000017">
    <property type="protein sequence ID" value="OGM98269.1"/>
    <property type="molecule type" value="Genomic_DNA"/>
</dbReference>
<dbReference type="SUPFAM" id="SSF52374">
    <property type="entry name" value="Nucleotidylyl transferase"/>
    <property type="match status" value="1"/>
</dbReference>
<evidence type="ECO:0000256" key="11">
    <source>
        <dbReference type="HAMAP-Rule" id="MF_00123"/>
    </source>
</evidence>
<dbReference type="AlphaFoldDB" id="A0A1F8ED72"/>
<protein>
    <recommendedName>
        <fullName evidence="11">Arginine--tRNA ligase</fullName>
        <ecNumber evidence="11">6.1.1.19</ecNumber>
    </recommendedName>
    <alternativeName>
        <fullName evidence="11">Arginyl-tRNA synthetase</fullName>
        <shortName evidence="11">ArgRS</shortName>
    </alternativeName>
</protein>
<organism evidence="15 16">
    <name type="scientific">Candidatus Yanofskybacteria bacterium RIFCSPHIGHO2_01_FULL_41_26</name>
    <dbReference type="NCBI Taxonomy" id="1802661"/>
    <lineage>
        <taxon>Bacteria</taxon>
        <taxon>Candidatus Yanofskyibacteriota</taxon>
    </lineage>
</organism>
<dbReference type="PANTHER" id="PTHR11956:SF5">
    <property type="entry name" value="ARGININE--TRNA LIGASE, CYTOPLASMIC"/>
    <property type="match status" value="1"/>
</dbReference>
<dbReference type="SMART" id="SM00836">
    <property type="entry name" value="DALR_1"/>
    <property type="match status" value="1"/>
</dbReference>
<dbReference type="Pfam" id="PF05746">
    <property type="entry name" value="DALR_1"/>
    <property type="match status" value="1"/>
</dbReference>
<evidence type="ECO:0000256" key="5">
    <source>
        <dbReference type="ARBA" id="ARBA00022598"/>
    </source>
</evidence>
<accession>A0A1F8ED72</accession>
<evidence type="ECO:0000313" key="16">
    <source>
        <dbReference type="Proteomes" id="UP000176893"/>
    </source>
</evidence>
<dbReference type="PANTHER" id="PTHR11956">
    <property type="entry name" value="ARGINYL-TRNA SYNTHETASE"/>
    <property type="match status" value="1"/>
</dbReference>
<evidence type="ECO:0000256" key="9">
    <source>
        <dbReference type="ARBA" id="ARBA00023146"/>
    </source>
</evidence>
<name>A0A1F8ED72_9BACT</name>
<feature type="domain" description="Arginyl tRNA synthetase N-terminal" evidence="14">
    <location>
        <begin position="4"/>
        <end position="84"/>
    </location>
</feature>
<evidence type="ECO:0000256" key="2">
    <source>
        <dbReference type="ARBA" id="ARBA00005594"/>
    </source>
</evidence>
<dbReference type="GO" id="GO:0005737">
    <property type="term" value="C:cytoplasm"/>
    <property type="evidence" value="ECO:0007669"/>
    <property type="project" value="UniProtKB-SubCell"/>
</dbReference>
<evidence type="ECO:0000256" key="1">
    <source>
        <dbReference type="ARBA" id="ARBA00004496"/>
    </source>
</evidence>
<dbReference type="PRINTS" id="PR01038">
    <property type="entry name" value="TRNASYNTHARG"/>
</dbReference>
<keyword evidence="6 11" id="KW-0547">Nucleotide-binding</keyword>
<comment type="catalytic activity">
    <reaction evidence="10 11">
        <text>tRNA(Arg) + L-arginine + ATP = L-arginyl-tRNA(Arg) + AMP + diphosphate</text>
        <dbReference type="Rhea" id="RHEA:20301"/>
        <dbReference type="Rhea" id="RHEA-COMP:9658"/>
        <dbReference type="Rhea" id="RHEA-COMP:9673"/>
        <dbReference type="ChEBI" id="CHEBI:30616"/>
        <dbReference type="ChEBI" id="CHEBI:32682"/>
        <dbReference type="ChEBI" id="CHEBI:33019"/>
        <dbReference type="ChEBI" id="CHEBI:78442"/>
        <dbReference type="ChEBI" id="CHEBI:78513"/>
        <dbReference type="ChEBI" id="CHEBI:456215"/>
        <dbReference type="EC" id="6.1.1.19"/>
    </reaction>
</comment>
<dbReference type="Gene3D" id="3.30.1360.70">
    <property type="entry name" value="Arginyl tRNA synthetase N-terminal domain"/>
    <property type="match status" value="1"/>
</dbReference>
<dbReference type="GO" id="GO:0006420">
    <property type="term" value="P:arginyl-tRNA aminoacylation"/>
    <property type="evidence" value="ECO:0007669"/>
    <property type="project" value="UniProtKB-UniRule"/>
</dbReference>
<keyword evidence="4 11" id="KW-0963">Cytoplasm</keyword>
<dbReference type="InterPro" id="IPR001412">
    <property type="entry name" value="aa-tRNA-synth_I_CS"/>
</dbReference>
<dbReference type="Pfam" id="PF03485">
    <property type="entry name" value="Arg_tRNA_synt_N"/>
    <property type="match status" value="1"/>
</dbReference>